<feature type="binding site" evidence="14 15">
    <location>
        <position position="170"/>
    </location>
    <ligand>
        <name>a divalent metal cation</name>
        <dbReference type="ChEBI" id="CHEBI:60240"/>
    </ligand>
</feature>
<reference evidence="18 19" key="1">
    <citation type="journal article" date="2021" name="Sci. Rep.">
        <title>The distribution of antibiotic resistance genes in chicken gut microbiota commensals.</title>
        <authorList>
            <person name="Juricova H."/>
            <person name="Matiasovicova J."/>
            <person name="Kubasova T."/>
            <person name="Cejkova D."/>
            <person name="Rychlik I."/>
        </authorList>
    </citation>
    <scope>NUCLEOTIDE SEQUENCE [LARGE SCALE GENOMIC DNA]</scope>
    <source>
        <strain evidence="18 19">An810</strain>
    </source>
</reference>
<dbReference type="HAMAP" id="MF_00052_B">
    <property type="entry name" value="RNase_HII_B"/>
    <property type="match status" value="1"/>
</dbReference>
<dbReference type="PANTHER" id="PTHR10954">
    <property type="entry name" value="RIBONUCLEASE H2 SUBUNIT A"/>
    <property type="match status" value="1"/>
</dbReference>
<comment type="function">
    <text evidence="3 14 16">Endonuclease that specifically degrades the RNA of RNA-DNA hybrids.</text>
</comment>
<comment type="cofactor">
    <cofactor evidence="14 15">
        <name>Mn(2+)</name>
        <dbReference type="ChEBI" id="CHEBI:29035"/>
    </cofactor>
    <cofactor evidence="14 15">
        <name>Mg(2+)</name>
        <dbReference type="ChEBI" id="CHEBI:18420"/>
    </cofactor>
    <text evidence="14 15">Manganese or magnesium. Binds 1 divalent metal ion per monomer in the absence of substrate. May bind a second metal ion after substrate binding.</text>
</comment>
<keyword evidence="13 14" id="KW-0464">Manganese</keyword>
<comment type="similarity">
    <text evidence="5 14 16">Belongs to the RNase HII family.</text>
</comment>
<evidence type="ECO:0000259" key="17">
    <source>
        <dbReference type="PROSITE" id="PS51975"/>
    </source>
</evidence>
<comment type="subcellular location">
    <subcellularLocation>
        <location evidence="4 14">Cytoplasm</location>
    </subcellularLocation>
</comment>
<keyword evidence="9 14" id="KW-0540">Nuclease</keyword>
<evidence type="ECO:0000256" key="14">
    <source>
        <dbReference type="HAMAP-Rule" id="MF_00052"/>
    </source>
</evidence>
<organism evidence="18 19">
    <name type="scientific">Limosilactobacillus alvi</name>
    <dbReference type="NCBI Taxonomy" id="990412"/>
    <lineage>
        <taxon>Bacteria</taxon>
        <taxon>Bacillati</taxon>
        <taxon>Bacillota</taxon>
        <taxon>Bacilli</taxon>
        <taxon>Lactobacillales</taxon>
        <taxon>Lactobacillaceae</taxon>
        <taxon>Limosilactobacillus</taxon>
    </lineage>
</organism>
<dbReference type="InterPro" id="IPR012337">
    <property type="entry name" value="RNaseH-like_sf"/>
</dbReference>
<evidence type="ECO:0000256" key="8">
    <source>
        <dbReference type="ARBA" id="ARBA00022490"/>
    </source>
</evidence>
<protein>
    <recommendedName>
        <fullName evidence="7 14">Ribonuclease HII</fullName>
        <shortName evidence="14">RNase HII</shortName>
        <ecNumber evidence="6 14">3.1.26.4</ecNumber>
    </recommendedName>
</protein>
<dbReference type="Pfam" id="PF01351">
    <property type="entry name" value="RNase_HII"/>
    <property type="match status" value="1"/>
</dbReference>
<dbReference type="SUPFAM" id="SSF53098">
    <property type="entry name" value="Ribonuclease H-like"/>
    <property type="match status" value="1"/>
</dbReference>
<evidence type="ECO:0000256" key="9">
    <source>
        <dbReference type="ARBA" id="ARBA00022722"/>
    </source>
</evidence>
<evidence type="ECO:0000256" key="5">
    <source>
        <dbReference type="ARBA" id="ARBA00007383"/>
    </source>
</evidence>
<dbReference type="CDD" id="cd07182">
    <property type="entry name" value="RNase_HII_bacteria_HII_like"/>
    <property type="match status" value="1"/>
</dbReference>
<keyword evidence="19" id="KW-1185">Reference proteome</keyword>
<dbReference type="RefSeq" id="WP_204776287.1">
    <property type="nucleotide sequence ID" value="NZ_JACJJQ010000012.1"/>
</dbReference>
<evidence type="ECO:0000256" key="11">
    <source>
        <dbReference type="ARBA" id="ARBA00022759"/>
    </source>
</evidence>
<evidence type="ECO:0000313" key="18">
    <source>
        <dbReference type="EMBL" id="MBM6753891.1"/>
    </source>
</evidence>
<comment type="catalytic activity">
    <reaction evidence="1 14 15 16">
        <text>Endonucleolytic cleavage to 5'-phosphomonoester.</text>
        <dbReference type="EC" id="3.1.26.4"/>
    </reaction>
</comment>
<keyword evidence="12 14" id="KW-0378">Hydrolase</keyword>
<evidence type="ECO:0000256" key="15">
    <source>
        <dbReference type="PROSITE-ProRule" id="PRU01319"/>
    </source>
</evidence>
<evidence type="ECO:0000256" key="16">
    <source>
        <dbReference type="RuleBase" id="RU003515"/>
    </source>
</evidence>
<dbReference type="NCBIfam" id="NF000595">
    <property type="entry name" value="PRK00015.1-3"/>
    <property type="match status" value="1"/>
</dbReference>
<dbReference type="Proteomes" id="UP000776629">
    <property type="component" value="Unassembled WGS sequence"/>
</dbReference>
<dbReference type="GO" id="GO:0004523">
    <property type="term" value="F:RNA-DNA hybrid ribonuclease activity"/>
    <property type="evidence" value="ECO:0007669"/>
    <property type="project" value="UniProtKB-EC"/>
</dbReference>
<name>A0ABS2EP65_9LACO</name>
<gene>
    <name evidence="14" type="primary">rnhB</name>
    <name evidence="18" type="ORF">H5993_03830</name>
</gene>
<dbReference type="PANTHER" id="PTHR10954:SF18">
    <property type="entry name" value="RIBONUCLEASE HII"/>
    <property type="match status" value="1"/>
</dbReference>
<dbReference type="InterPro" id="IPR036397">
    <property type="entry name" value="RNaseH_sf"/>
</dbReference>
<feature type="binding site" evidence="14 15">
    <location>
        <position position="78"/>
    </location>
    <ligand>
        <name>a divalent metal cation</name>
        <dbReference type="ChEBI" id="CHEBI:60240"/>
    </ligand>
</feature>
<accession>A0ABS2EP65</accession>
<dbReference type="InterPro" id="IPR022898">
    <property type="entry name" value="RNase_HII"/>
</dbReference>
<proteinExistence type="inferred from homology"/>
<sequence>MSKQSVAEIKVNLKNVKSMDDPYIISLKNDPRKGVQNAIKQREKQLARLVAAKVAFEKRFKFERPLWQAGHQYVAGIDEVGRGPLAGPVVTCAVILKPDFDLIGVTDSKQLTRKEREELYLHIVDEALEVSIAVNSARRIDETNIYQATQEAMIRAVKTLIHQPTHLIVDAVPLAIPIPQTTLIKGDQKSISVAAASIVAKEYRDHLMAEYAQLYPGYGFAENMGYGTAGHITGLQKFGPCPIHRLTFNPVSKYQK</sequence>
<dbReference type="NCBIfam" id="NF000594">
    <property type="entry name" value="PRK00015.1-1"/>
    <property type="match status" value="1"/>
</dbReference>
<dbReference type="EMBL" id="JACJJQ010000012">
    <property type="protein sequence ID" value="MBM6753891.1"/>
    <property type="molecule type" value="Genomic_DNA"/>
</dbReference>
<evidence type="ECO:0000256" key="13">
    <source>
        <dbReference type="ARBA" id="ARBA00023211"/>
    </source>
</evidence>
<dbReference type="Gene3D" id="3.30.420.10">
    <property type="entry name" value="Ribonuclease H-like superfamily/Ribonuclease H"/>
    <property type="match status" value="1"/>
</dbReference>
<keyword evidence="8 14" id="KW-0963">Cytoplasm</keyword>
<dbReference type="InterPro" id="IPR024567">
    <property type="entry name" value="RNase_HII/HIII_dom"/>
</dbReference>
<evidence type="ECO:0000256" key="2">
    <source>
        <dbReference type="ARBA" id="ARBA00001946"/>
    </source>
</evidence>
<evidence type="ECO:0000313" key="19">
    <source>
        <dbReference type="Proteomes" id="UP000776629"/>
    </source>
</evidence>
<evidence type="ECO:0000256" key="12">
    <source>
        <dbReference type="ARBA" id="ARBA00022801"/>
    </source>
</evidence>
<feature type="binding site" evidence="14 15">
    <location>
        <position position="79"/>
    </location>
    <ligand>
        <name>a divalent metal cation</name>
        <dbReference type="ChEBI" id="CHEBI:60240"/>
    </ligand>
</feature>
<evidence type="ECO:0000256" key="4">
    <source>
        <dbReference type="ARBA" id="ARBA00004496"/>
    </source>
</evidence>
<evidence type="ECO:0000256" key="10">
    <source>
        <dbReference type="ARBA" id="ARBA00022723"/>
    </source>
</evidence>
<keyword evidence="11 14" id="KW-0255">Endonuclease</keyword>
<evidence type="ECO:0000256" key="7">
    <source>
        <dbReference type="ARBA" id="ARBA00019179"/>
    </source>
</evidence>
<dbReference type="InterPro" id="IPR001352">
    <property type="entry name" value="RNase_HII/HIII"/>
</dbReference>
<comment type="caution">
    <text evidence="18">The sequence shown here is derived from an EMBL/GenBank/DDBJ whole genome shotgun (WGS) entry which is preliminary data.</text>
</comment>
<evidence type="ECO:0000256" key="1">
    <source>
        <dbReference type="ARBA" id="ARBA00000077"/>
    </source>
</evidence>
<evidence type="ECO:0000256" key="3">
    <source>
        <dbReference type="ARBA" id="ARBA00004065"/>
    </source>
</evidence>
<dbReference type="PROSITE" id="PS51975">
    <property type="entry name" value="RNASE_H_2"/>
    <property type="match status" value="1"/>
</dbReference>
<keyword evidence="10 14" id="KW-0479">Metal-binding</keyword>
<dbReference type="EC" id="3.1.26.4" evidence="6 14"/>
<feature type="domain" description="RNase H type-2" evidence="17">
    <location>
        <begin position="72"/>
        <end position="256"/>
    </location>
</feature>
<evidence type="ECO:0000256" key="6">
    <source>
        <dbReference type="ARBA" id="ARBA00012180"/>
    </source>
</evidence>
<comment type="cofactor">
    <cofactor evidence="2">
        <name>Mg(2+)</name>
        <dbReference type="ChEBI" id="CHEBI:18420"/>
    </cofactor>
</comment>